<evidence type="ECO:0000256" key="4">
    <source>
        <dbReference type="ARBA" id="ARBA00022679"/>
    </source>
</evidence>
<keyword evidence="4 6" id="KW-0808">Transferase</keyword>
<evidence type="ECO:0000313" key="6">
    <source>
        <dbReference type="EMBL" id="MPM54334.1"/>
    </source>
</evidence>
<dbReference type="GO" id="GO:0005840">
    <property type="term" value="C:ribosome"/>
    <property type="evidence" value="ECO:0007669"/>
    <property type="project" value="UniProtKB-KW"/>
</dbReference>
<keyword evidence="6" id="KW-0689">Ribosomal protein</keyword>
<protein>
    <submittedName>
        <fullName evidence="6">Ribosomal protein L11 methyltransferase</fullName>
        <ecNumber evidence="6">2.1.1.-</ecNumber>
    </submittedName>
</protein>
<dbReference type="Gene3D" id="3.40.50.150">
    <property type="entry name" value="Vaccinia Virus protein VP39"/>
    <property type="match status" value="1"/>
</dbReference>
<dbReference type="EC" id="2.1.1.-" evidence="6"/>
<dbReference type="GO" id="GO:0008276">
    <property type="term" value="F:protein methyltransferase activity"/>
    <property type="evidence" value="ECO:0007669"/>
    <property type="project" value="InterPro"/>
</dbReference>
<dbReference type="GO" id="GO:0032259">
    <property type="term" value="P:methylation"/>
    <property type="evidence" value="ECO:0007669"/>
    <property type="project" value="UniProtKB-KW"/>
</dbReference>
<evidence type="ECO:0000256" key="2">
    <source>
        <dbReference type="ARBA" id="ARBA00022490"/>
    </source>
</evidence>
<dbReference type="PIRSF" id="PIRSF000401">
    <property type="entry name" value="RPL11_MTase"/>
    <property type="match status" value="1"/>
</dbReference>
<keyword evidence="5" id="KW-0949">S-adenosyl-L-methionine</keyword>
<dbReference type="CDD" id="cd02440">
    <property type="entry name" value="AdoMet_MTases"/>
    <property type="match status" value="1"/>
</dbReference>
<name>A0A645AXR8_9ZZZZ</name>
<organism evidence="6">
    <name type="scientific">bioreactor metagenome</name>
    <dbReference type="NCBI Taxonomy" id="1076179"/>
    <lineage>
        <taxon>unclassified sequences</taxon>
        <taxon>metagenomes</taxon>
        <taxon>ecological metagenomes</taxon>
    </lineage>
</organism>
<keyword evidence="2" id="KW-0963">Cytoplasm</keyword>
<comment type="similarity">
    <text evidence="1">Belongs to the methyltransferase superfamily. PrmA family.</text>
</comment>
<evidence type="ECO:0000256" key="5">
    <source>
        <dbReference type="ARBA" id="ARBA00022691"/>
    </source>
</evidence>
<gene>
    <name evidence="6" type="primary">prmA_31</name>
    <name evidence="6" type="ORF">SDC9_101112</name>
</gene>
<dbReference type="PANTHER" id="PTHR43648">
    <property type="entry name" value="ELECTRON TRANSFER FLAVOPROTEIN BETA SUBUNIT LYSINE METHYLTRANSFERASE"/>
    <property type="match status" value="1"/>
</dbReference>
<dbReference type="InterPro" id="IPR029063">
    <property type="entry name" value="SAM-dependent_MTases_sf"/>
</dbReference>
<dbReference type="HAMAP" id="MF_00735">
    <property type="entry name" value="Methyltr_PrmA"/>
    <property type="match status" value="1"/>
</dbReference>
<accession>A0A645AXR8</accession>
<comment type="caution">
    <text evidence="6">The sequence shown here is derived from an EMBL/GenBank/DDBJ whole genome shotgun (WGS) entry which is preliminary data.</text>
</comment>
<dbReference type="AlphaFoldDB" id="A0A645AXR8"/>
<evidence type="ECO:0000256" key="1">
    <source>
        <dbReference type="ARBA" id="ARBA00009741"/>
    </source>
</evidence>
<keyword evidence="6" id="KW-0687">Ribonucleoprotein</keyword>
<sequence length="312" mass="34163">MKWAEISIQTSHEATEAVANIFHELGSSGVVIEDPELVNSYRRSGIWDYTDIPEFTDTETVTVKAYLPADDQLDEKLRLFKRLFDELAVHNLDRGSGVLNCHEVNEEDWSSSWKEFFHPVKIGERIVIKPSWEDYLPEENDLVIELDPGMAFGTGTHHTTAMCCRCLEDVIRPGVTVFDIGTGSGILSIAAAKLGADAVEAVDLDSVAVRVARENVALNDVKDIVKVAQGDLLTGITGKADVVIANIIADIIIKMAPDIPDYLNDDGYFIASGIISERLGDVSSAIVEQNLVIEKVLEEGGWVALVVSKGEH</sequence>
<dbReference type="InterPro" id="IPR004498">
    <property type="entry name" value="Ribosomal_PrmA_MeTrfase"/>
</dbReference>
<keyword evidence="3 6" id="KW-0489">Methyltransferase</keyword>
<dbReference type="PANTHER" id="PTHR43648:SF1">
    <property type="entry name" value="ELECTRON TRANSFER FLAVOPROTEIN BETA SUBUNIT LYSINE METHYLTRANSFERASE"/>
    <property type="match status" value="1"/>
</dbReference>
<dbReference type="SUPFAM" id="SSF53335">
    <property type="entry name" value="S-adenosyl-L-methionine-dependent methyltransferases"/>
    <property type="match status" value="1"/>
</dbReference>
<dbReference type="InterPro" id="IPR050078">
    <property type="entry name" value="Ribosomal_L11_MeTrfase_PrmA"/>
</dbReference>
<reference evidence="6" key="1">
    <citation type="submission" date="2019-08" db="EMBL/GenBank/DDBJ databases">
        <authorList>
            <person name="Kucharzyk K."/>
            <person name="Murdoch R.W."/>
            <person name="Higgins S."/>
            <person name="Loffler F."/>
        </authorList>
    </citation>
    <scope>NUCLEOTIDE SEQUENCE</scope>
</reference>
<proteinExistence type="inferred from homology"/>
<dbReference type="Pfam" id="PF06325">
    <property type="entry name" value="PrmA"/>
    <property type="match status" value="1"/>
</dbReference>
<evidence type="ECO:0000256" key="3">
    <source>
        <dbReference type="ARBA" id="ARBA00022603"/>
    </source>
</evidence>
<dbReference type="NCBIfam" id="TIGR00406">
    <property type="entry name" value="prmA"/>
    <property type="match status" value="1"/>
</dbReference>
<dbReference type="EMBL" id="VSSQ01014753">
    <property type="protein sequence ID" value="MPM54334.1"/>
    <property type="molecule type" value="Genomic_DNA"/>
</dbReference>